<comment type="caution">
    <text evidence="2">The sequence shown here is derived from an EMBL/GenBank/DDBJ whole genome shotgun (WGS) entry which is preliminary data.</text>
</comment>
<keyword evidence="3" id="KW-1185">Reference proteome</keyword>
<proteinExistence type="predicted"/>
<protein>
    <submittedName>
        <fullName evidence="2">Metal transporter</fullName>
    </submittedName>
</protein>
<accession>A0ABU3LFJ8</accession>
<name>A0ABU3LFJ8_9FLAO</name>
<gene>
    <name evidence="2" type="ORF">RQM59_08895</name>
</gene>
<reference evidence="2 3" key="1">
    <citation type="submission" date="2023-09" db="EMBL/GenBank/DDBJ databases">
        <title>Novel taxa isolated from Blanes Bay.</title>
        <authorList>
            <person name="Rey-Velasco X."/>
            <person name="Lucena T."/>
        </authorList>
    </citation>
    <scope>NUCLEOTIDE SEQUENCE [LARGE SCALE GENOMIC DNA]</scope>
    <source>
        <strain evidence="2 3">S356</strain>
    </source>
</reference>
<dbReference type="InterPro" id="IPR036163">
    <property type="entry name" value="HMA_dom_sf"/>
</dbReference>
<dbReference type="RefSeq" id="WP_349241755.1">
    <property type="nucleotide sequence ID" value="NZ_JAVTTO010000003.1"/>
</dbReference>
<organism evidence="2 3">
    <name type="scientific">Asprobacillus argus</name>
    <dbReference type="NCBI Taxonomy" id="3076534"/>
    <lineage>
        <taxon>Bacteria</taxon>
        <taxon>Pseudomonadati</taxon>
        <taxon>Bacteroidota</taxon>
        <taxon>Flavobacteriia</taxon>
        <taxon>Flavobacteriales</taxon>
        <taxon>Flavobacteriaceae</taxon>
        <taxon>Asprobacillus</taxon>
    </lineage>
</organism>
<dbReference type="Proteomes" id="UP001257277">
    <property type="component" value="Unassembled WGS sequence"/>
</dbReference>
<feature type="domain" description="HMA" evidence="1">
    <location>
        <begin position="21"/>
        <end position="91"/>
    </location>
</feature>
<dbReference type="PROSITE" id="PS50846">
    <property type="entry name" value="HMA_2"/>
    <property type="match status" value="1"/>
</dbReference>
<dbReference type="Gene3D" id="3.30.70.100">
    <property type="match status" value="1"/>
</dbReference>
<dbReference type="EMBL" id="JAVTTO010000003">
    <property type="protein sequence ID" value="MDT7832495.1"/>
    <property type="molecule type" value="Genomic_DNA"/>
</dbReference>
<dbReference type="InterPro" id="IPR006121">
    <property type="entry name" value="HMA_dom"/>
</dbReference>
<dbReference type="SUPFAM" id="SSF55008">
    <property type="entry name" value="HMA, heavy metal-associated domain"/>
    <property type="match status" value="1"/>
</dbReference>
<evidence type="ECO:0000259" key="1">
    <source>
        <dbReference type="PROSITE" id="PS50846"/>
    </source>
</evidence>
<evidence type="ECO:0000313" key="3">
    <source>
        <dbReference type="Proteomes" id="UP001257277"/>
    </source>
</evidence>
<evidence type="ECO:0000313" key="2">
    <source>
        <dbReference type="EMBL" id="MDT7832495.1"/>
    </source>
</evidence>
<dbReference type="Pfam" id="PF00403">
    <property type="entry name" value="HMA"/>
    <property type="match status" value="1"/>
</dbReference>
<sequence>MKKTIFILSFLMICLSAEAQKKRKNAKVSIEVDGVCMMCKKRIEKAALNTKGVKFALWNVKTHMLSLIIDERKTDVKTIQKNIAAVGHDTKGIRAKDHVYNSIDPCCKYRDKKVVDNHKNEKQ</sequence>